<dbReference type="Proteomes" id="UP000814033">
    <property type="component" value="Unassembled WGS sequence"/>
</dbReference>
<accession>A0ACB8S436</accession>
<gene>
    <name evidence="1" type="ORF">FA95DRAFT_495449</name>
</gene>
<dbReference type="EMBL" id="MU275857">
    <property type="protein sequence ID" value="KAI0050877.1"/>
    <property type="molecule type" value="Genomic_DNA"/>
</dbReference>
<protein>
    <submittedName>
        <fullName evidence="1">Uncharacterized protein</fullName>
    </submittedName>
</protein>
<reference evidence="1" key="2">
    <citation type="journal article" date="2022" name="New Phytol.">
        <title>Evolutionary transition to the ectomycorrhizal habit in the genomes of a hyperdiverse lineage of mushroom-forming fungi.</title>
        <authorList>
            <person name="Looney B."/>
            <person name="Miyauchi S."/>
            <person name="Morin E."/>
            <person name="Drula E."/>
            <person name="Courty P.E."/>
            <person name="Kohler A."/>
            <person name="Kuo A."/>
            <person name="LaButti K."/>
            <person name="Pangilinan J."/>
            <person name="Lipzen A."/>
            <person name="Riley R."/>
            <person name="Andreopoulos W."/>
            <person name="He G."/>
            <person name="Johnson J."/>
            <person name="Nolan M."/>
            <person name="Tritt A."/>
            <person name="Barry K.W."/>
            <person name="Grigoriev I.V."/>
            <person name="Nagy L.G."/>
            <person name="Hibbett D."/>
            <person name="Henrissat B."/>
            <person name="Matheny P.B."/>
            <person name="Labbe J."/>
            <person name="Martin F.M."/>
        </authorList>
    </citation>
    <scope>NUCLEOTIDE SEQUENCE</scope>
    <source>
        <strain evidence="1">FP105234-sp</strain>
    </source>
</reference>
<name>A0ACB8S436_9AGAM</name>
<proteinExistence type="predicted"/>
<sequence length="180" mass="20318">MSRYVSPRSLISRLGRAMTRPTEASIQSEGTRDLEPPGGAQSCLCVLHCPGARQWQLLEHVPCRDTFQSSSPVQHGELRDAAHPLLTSTHGLNIHCFPAGADTWHAVSHIDPGRRLLSPLRRRLRLLAGHGRRCRTFQNTLDFDDIKYAVPHYDACERLLPVWRPLVIFENDGSRGYICF</sequence>
<comment type="caution">
    <text evidence="1">The sequence shown here is derived from an EMBL/GenBank/DDBJ whole genome shotgun (WGS) entry which is preliminary data.</text>
</comment>
<organism evidence="1 2">
    <name type="scientific">Auriscalpium vulgare</name>
    <dbReference type="NCBI Taxonomy" id="40419"/>
    <lineage>
        <taxon>Eukaryota</taxon>
        <taxon>Fungi</taxon>
        <taxon>Dikarya</taxon>
        <taxon>Basidiomycota</taxon>
        <taxon>Agaricomycotina</taxon>
        <taxon>Agaricomycetes</taxon>
        <taxon>Russulales</taxon>
        <taxon>Auriscalpiaceae</taxon>
        <taxon>Auriscalpium</taxon>
    </lineage>
</organism>
<evidence type="ECO:0000313" key="1">
    <source>
        <dbReference type="EMBL" id="KAI0050877.1"/>
    </source>
</evidence>
<reference evidence="1" key="1">
    <citation type="submission" date="2021-02" db="EMBL/GenBank/DDBJ databases">
        <authorList>
            <consortium name="DOE Joint Genome Institute"/>
            <person name="Ahrendt S."/>
            <person name="Looney B.P."/>
            <person name="Miyauchi S."/>
            <person name="Morin E."/>
            <person name="Drula E."/>
            <person name="Courty P.E."/>
            <person name="Chicoki N."/>
            <person name="Fauchery L."/>
            <person name="Kohler A."/>
            <person name="Kuo A."/>
            <person name="Labutti K."/>
            <person name="Pangilinan J."/>
            <person name="Lipzen A."/>
            <person name="Riley R."/>
            <person name="Andreopoulos W."/>
            <person name="He G."/>
            <person name="Johnson J."/>
            <person name="Barry K.W."/>
            <person name="Grigoriev I.V."/>
            <person name="Nagy L."/>
            <person name="Hibbett D."/>
            <person name="Henrissat B."/>
            <person name="Matheny P.B."/>
            <person name="Labbe J."/>
            <person name="Martin F."/>
        </authorList>
    </citation>
    <scope>NUCLEOTIDE SEQUENCE</scope>
    <source>
        <strain evidence="1">FP105234-sp</strain>
    </source>
</reference>
<keyword evidence="2" id="KW-1185">Reference proteome</keyword>
<evidence type="ECO:0000313" key="2">
    <source>
        <dbReference type="Proteomes" id="UP000814033"/>
    </source>
</evidence>